<reference evidence="8 9" key="1">
    <citation type="submission" date="2023-11" db="EMBL/GenBank/DDBJ databases">
        <title>Bacillus jintuensis, isolated from a mudflat on the Beibu Gulf coast.</title>
        <authorList>
            <person name="Li M."/>
        </authorList>
    </citation>
    <scope>NUCLEOTIDE SEQUENCE [LARGE SCALE GENOMIC DNA]</scope>
    <source>
        <strain evidence="8 9">31A1R</strain>
    </source>
</reference>
<feature type="transmembrane region" description="Helical" evidence="6">
    <location>
        <begin position="561"/>
        <end position="583"/>
    </location>
</feature>
<comment type="caution">
    <text evidence="8">The sequence shown here is derived from an EMBL/GenBank/DDBJ whole genome shotgun (WGS) entry which is preliminary data.</text>
</comment>
<dbReference type="PANTHER" id="PTHR46795">
    <property type="entry name" value="ABC TRANSPORTER PERMEASE-RELATED-RELATED"/>
    <property type="match status" value="1"/>
</dbReference>
<evidence type="ECO:0000313" key="9">
    <source>
        <dbReference type="Proteomes" id="UP001290455"/>
    </source>
</evidence>
<evidence type="ECO:0000259" key="7">
    <source>
        <dbReference type="Pfam" id="PF02687"/>
    </source>
</evidence>
<evidence type="ECO:0000256" key="5">
    <source>
        <dbReference type="ARBA" id="ARBA00023136"/>
    </source>
</evidence>
<name>A0ABU5J3Z8_9BACI</name>
<evidence type="ECO:0000256" key="6">
    <source>
        <dbReference type="PIRNR" id="PIRNR018968"/>
    </source>
</evidence>
<accession>A0ABU5J3Z8</accession>
<keyword evidence="4 6" id="KW-1133">Transmembrane helix</keyword>
<dbReference type="PANTHER" id="PTHR46795:SF2">
    <property type="entry name" value="ABC TRANSPORTER, PERMEASE PROTEIN"/>
    <property type="match status" value="1"/>
</dbReference>
<feature type="transmembrane region" description="Helical" evidence="6">
    <location>
        <begin position="153"/>
        <end position="175"/>
    </location>
</feature>
<dbReference type="Pfam" id="PF02687">
    <property type="entry name" value="FtsX"/>
    <property type="match status" value="1"/>
</dbReference>
<dbReference type="InterPro" id="IPR003838">
    <property type="entry name" value="ABC3_permease_C"/>
</dbReference>
<dbReference type="InterPro" id="IPR052536">
    <property type="entry name" value="ABC-4_Integral_Memb_Prot"/>
</dbReference>
<comment type="similarity">
    <text evidence="6">Belongs to the ABC-4 integral membrane protein family.</text>
</comment>
<dbReference type="RefSeq" id="WP_322448395.1">
    <property type="nucleotide sequence ID" value="NZ_JAXOFX010000020.1"/>
</dbReference>
<feature type="transmembrane region" description="Helical" evidence="6">
    <location>
        <begin position="505"/>
        <end position="529"/>
    </location>
</feature>
<evidence type="ECO:0000313" key="8">
    <source>
        <dbReference type="EMBL" id="MDZ5474101.1"/>
    </source>
</evidence>
<dbReference type="EMBL" id="JAXOFX010000020">
    <property type="protein sequence ID" value="MDZ5474101.1"/>
    <property type="molecule type" value="Genomic_DNA"/>
</dbReference>
<proteinExistence type="inferred from homology"/>
<evidence type="ECO:0000256" key="3">
    <source>
        <dbReference type="ARBA" id="ARBA00022692"/>
    </source>
</evidence>
<gene>
    <name evidence="8" type="ORF">SM124_20570</name>
</gene>
<dbReference type="InterPro" id="IPR027022">
    <property type="entry name" value="ABC_permease_BceB-typ"/>
</dbReference>
<keyword evidence="6" id="KW-0813">Transport</keyword>
<evidence type="ECO:0000256" key="2">
    <source>
        <dbReference type="ARBA" id="ARBA00022475"/>
    </source>
</evidence>
<feature type="transmembrane region" description="Helical" evidence="6">
    <location>
        <begin position="196"/>
        <end position="215"/>
    </location>
</feature>
<dbReference type="PIRSF" id="PIRSF018968">
    <property type="entry name" value="ABC_permease_BceB"/>
    <property type="match status" value="1"/>
</dbReference>
<keyword evidence="5 6" id="KW-0472">Membrane</keyword>
<comment type="subcellular location">
    <subcellularLocation>
        <location evidence="1 6">Cell membrane</location>
        <topology evidence="1 6">Multi-pass membrane protein</topology>
    </subcellularLocation>
</comment>
<keyword evidence="9" id="KW-1185">Reference proteome</keyword>
<evidence type="ECO:0000256" key="4">
    <source>
        <dbReference type="ARBA" id="ARBA00022989"/>
    </source>
</evidence>
<keyword evidence="2 6" id="KW-1003">Cell membrane</keyword>
<feature type="transmembrane region" description="Helical" evidence="6">
    <location>
        <begin position="110"/>
        <end position="133"/>
    </location>
</feature>
<protein>
    <submittedName>
        <fullName evidence="8">ABC transporter permease</fullName>
    </submittedName>
</protein>
<dbReference type="Proteomes" id="UP001290455">
    <property type="component" value="Unassembled WGS sequence"/>
</dbReference>
<feature type="transmembrane region" description="Helical" evidence="6">
    <location>
        <begin position="21"/>
        <end position="41"/>
    </location>
</feature>
<sequence>MTFRQFAFNNVIRNKRIYAGYFLSSAFSVMVFFVYAIFAFHPNLTNESIGSQVAIGLHFAESIIYVFSFIFVLYSMSSFLKTRKKEFGLMVMHGMTNRQLRTMVFLENMLIGFFATIMGIGIGFILAKLLLLIAENLLNLEQSLSFYFPTHALILTFAAFIILFMVISIFTVSVLKGNKLIDLIKGSVKPKAEPKSSVWLSLLAILLIGSGYVVALNVKGAAVSMAMLPVTTVVIIGTYFLFTQLSVYFIKKGKQRKGIFWRKTNMILLSDLDYRMKDNARTFFFVAIVSTVSFSAIGSLVGFKSMMTNIFLDENPFAFEYSSSSSSNHDEHLLILEAALDQENIEYMKVEAVMKDVTLVDPNENTTIVKLSDYNEVAKAAGEKTVQLSKNEAIQVFYSNSLIGSANEDNPSVVLEDNTNLQVVEKVKSVTLPNFTSYFVVEDVLFEQLKGEKQITFLAYDIPNWQETEAIGKMLTKDWSASNQKEFKFTSLAYDMYVMNQGYSAIMFVGLFIGAVFFVAAGSFLYFRLYTDLEEDKKKFSAIMKMGLTEQELTKVITQQLMVLFFVPILVAVVHGGVALTALQRMFGYSLLTESILVLGSFFLIQVVYFLFIRTTYIRNIKSEIL</sequence>
<feature type="transmembrane region" description="Helical" evidence="6">
    <location>
        <begin position="53"/>
        <end position="74"/>
    </location>
</feature>
<feature type="transmembrane region" description="Helical" evidence="6">
    <location>
        <begin position="227"/>
        <end position="250"/>
    </location>
</feature>
<keyword evidence="3 6" id="KW-0812">Transmembrane</keyword>
<feature type="domain" description="ABC3 transporter permease C-terminal" evidence="7">
    <location>
        <begin position="63"/>
        <end position="174"/>
    </location>
</feature>
<feature type="transmembrane region" description="Helical" evidence="6">
    <location>
        <begin position="595"/>
        <end position="613"/>
    </location>
</feature>
<feature type="transmembrane region" description="Helical" evidence="6">
    <location>
        <begin position="283"/>
        <end position="303"/>
    </location>
</feature>
<evidence type="ECO:0000256" key="1">
    <source>
        <dbReference type="ARBA" id="ARBA00004651"/>
    </source>
</evidence>
<organism evidence="8 9">
    <name type="scientific">Robertmurraya mangrovi</name>
    <dbReference type="NCBI Taxonomy" id="3098077"/>
    <lineage>
        <taxon>Bacteria</taxon>
        <taxon>Bacillati</taxon>
        <taxon>Bacillota</taxon>
        <taxon>Bacilli</taxon>
        <taxon>Bacillales</taxon>
        <taxon>Bacillaceae</taxon>
        <taxon>Robertmurraya</taxon>
    </lineage>
</organism>